<dbReference type="PANTHER" id="PTHR46616">
    <property type="entry name" value="UBIQUITIN-PROTEIN LIGASE"/>
    <property type="match status" value="1"/>
</dbReference>
<dbReference type="EMBL" id="JADFTS010000004">
    <property type="protein sequence ID" value="KAF9611495.1"/>
    <property type="molecule type" value="Genomic_DNA"/>
</dbReference>
<organism evidence="2 3">
    <name type="scientific">Coptis chinensis</name>
    <dbReference type="NCBI Taxonomy" id="261450"/>
    <lineage>
        <taxon>Eukaryota</taxon>
        <taxon>Viridiplantae</taxon>
        <taxon>Streptophyta</taxon>
        <taxon>Embryophyta</taxon>
        <taxon>Tracheophyta</taxon>
        <taxon>Spermatophyta</taxon>
        <taxon>Magnoliopsida</taxon>
        <taxon>Ranunculales</taxon>
        <taxon>Ranunculaceae</taxon>
        <taxon>Coptidoideae</taxon>
        <taxon>Coptis</taxon>
    </lineage>
</organism>
<evidence type="ECO:0000313" key="2">
    <source>
        <dbReference type="EMBL" id="KAF9611495.1"/>
    </source>
</evidence>
<dbReference type="PANTHER" id="PTHR46616:SF2">
    <property type="entry name" value="OS03G0211100 PROTEIN"/>
    <property type="match status" value="1"/>
</dbReference>
<accession>A0A835I2M9</accession>
<reference evidence="2 3" key="1">
    <citation type="submission" date="2020-10" db="EMBL/GenBank/DDBJ databases">
        <title>The Coptis chinensis genome and diversification of protoberbering-type alkaloids.</title>
        <authorList>
            <person name="Wang B."/>
            <person name="Shu S."/>
            <person name="Song C."/>
            <person name="Liu Y."/>
        </authorList>
    </citation>
    <scope>NUCLEOTIDE SEQUENCE [LARGE SCALE GENOMIC DNA]</scope>
    <source>
        <strain evidence="2">HL-2020</strain>
        <tissue evidence="2">Leaf</tissue>
    </source>
</reference>
<dbReference type="Proteomes" id="UP000631114">
    <property type="component" value="Unassembled WGS sequence"/>
</dbReference>
<name>A0A835I2M9_9MAGN</name>
<keyword evidence="3" id="KW-1185">Reference proteome</keyword>
<feature type="region of interest" description="Disordered" evidence="1">
    <location>
        <begin position="34"/>
        <end position="53"/>
    </location>
</feature>
<evidence type="ECO:0000313" key="3">
    <source>
        <dbReference type="Proteomes" id="UP000631114"/>
    </source>
</evidence>
<proteinExistence type="predicted"/>
<protein>
    <recommendedName>
        <fullName evidence="4">RING-type domain-containing protein</fullName>
    </recommendedName>
</protein>
<evidence type="ECO:0000256" key="1">
    <source>
        <dbReference type="SAM" id="MobiDB-lite"/>
    </source>
</evidence>
<sequence length="141" mass="15643">MPLLKIEFFHGTMWNLASNAISGTIRLRSDSSKASQAGSECSDDEVSSNTSRDRGRTRIPYLLEIVQHCRECVPYVLWCGHTLCKNCVLGLQCMGRCEIPCSTSSAATLYFVPMVPPFIFPVSLQGQSKISTQELFPYLDG</sequence>
<dbReference type="OrthoDB" id="252722at2759"/>
<comment type="caution">
    <text evidence="2">The sequence shown here is derived from an EMBL/GenBank/DDBJ whole genome shotgun (WGS) entry which is preliminary data.</text>
</comment>
<evidence type="ECO:0008006" key="4">
    <source>
        <dbReference type="Google" id="ProtNLM"/>
    </source>
</evidence>
<dbReference type="AlphaFoldDB" id="A0A835I2M9"/>
<gene>
    <name evidence="2" type="ORF">IFM89_032465</name>
</gene>